<reference evidence="2 4" key="1">
    <citation type="journal article" date="2011" name="Nature">
        <title>The Medicago genome provides insight into the evolution of rhizobial symbioses.</title>
        <authorList>
            <person name="Young N.D."/>
            <person name="Debelle F."/>
            <person name="Oldroyd G.E."/>
            <person name="Geurts R."/>
            <person name="Cannon S.B."/>
            <person name="Udvardi M.K."/>
            <person name="Benedito V.A."/>
            <person name="Mayer K.F."/>
            <person name="Gouzy J."/>
            <person name="Schoof H."/>
            <person name="Van de Peer Y."/>
            <person name="Proost S."/>
            <person name="Cook D.R."/>
            <person name="Meyers B.C."/>
            <person name="Spannagl M."/>
            <person name="Cheung F."/>
            <person name="De Mita S."/>
            <person name="Krishnakumar V."/>
            <person name="Gundlach H."/>
            <person name="Zhou S."/>
            <person name="Mudge J."/>
            <person name="Bharti A.K."/>
            <person name="Murray J.D."/>
            <person name="Naoumkina M.A."/>
            <person name="Rosen B."/>
            <person name="Silverstein K.A."/>
            <person name="Tang H."/>
            <person name="Rombauts S."/>
            <person name="Zhao P.X."/>
            <person name="Zhou P."/>
            <person name="Barbe V."/>
            <person name="Bardou P."/>
            <person name="Bechner M."/>
            <person name="Bellec A."/>
            <person name="Berger A."/>
            <person name="Berges H."/>
            <person name="Bidwell S."/>
            <person name="Bisseling T."/>
            <person name="Choisne N."/>
            <person name="Couloux A."/>
            <person name="Denny R."/>
            <person name="Deshpande S."/>
            <person name="Dai X."/>
            <person name="Doyle J.J."/>
            <person name="Dudez A.M."/>
            <person name="Farmer A.D."/>
            <person name="Fouteau S."/>
            <person name="Franken C."/>
            <person name="Gibelin C."/>
            <person name="Gish J."/>
            <person name="Goldstein S."/>
            <person name="Gonzalez A.J."/>
            <person name="Green P.J."/>
            <person name="Hallab A."/>
            <person name="Hartog M."/>
            <person name="Hua A."/>
            <person name="Humphray S.J."/>
            <person name="Jeong D.H."/>
            <person name="Jing Y."/>
            <person name="Jocker A."/>
            <person name="Kenton S.M."/>
            <person name="Kim D.J."/>
            <person name="Klee K."/>
            <person name="Lai H."/>
            <person name="Lang C."/>
            <person name="Lin S."/>
            <person name="Macmil S.L."/>
            <person name="Magdelenat G."/>
            <person name="Matthews L."/>
            <person name="McCorrison J."/>
            <person name="Monaghan E.L."/>
            <person name="Mun J.H."/>
            <person name="Najar F.Z."/>
            <person name="Nicholson C."/>
            <person name="Noirot C."/>
            <person name="O'Bleness M."/>
            <person name="Paule C.R."/>
            <person name="Poulain J."/>
            <person name="Prion F."/>
            <person name="Qin B."/>
            <person name="Qu C."/>
            <person name="Retzel E.F."/>
            <person name="Riddle C."/>
            <person name="Sallet E."/>
            <person name="Samain S."/>
            <person name="Samson N."/>
            <person name="Sanders I."/>
            <person name="Saurat O."/>
            <person name="Scarpelli C."/>
            <person name="Schiex T."/>
            <person name="Segurens B."/>
            <person name="Severin A.J."/>
            <person name="Sherrier D.J."/>
            <person name="Shi R."/>
            <person name="Sims S."/>
            <person name="Singer S.R."/>
            <person name="Sinharoy S."/>
            <person name="Sterck L."/>
            <person name="Viollet A."/>
            <person name="Wang B.B."/>
            <person name="Wang K."/>
            <person name="Wang M."/>
            <person name="Wang X."/>
            <person name="Warfsmann J."/>
            <person name="Weissenbach J."/>
            <person name="White D.D."/>
            <person name="White J.D."/>
            <person name="Wiley G.B."/>
            <person name="Wincker P."/>
            <person name="Xing Y."/>
            <person name="Yang L."/>
            <person name="Yao Z."/>
            <person name="Ying F."/>
            <person name="Zhai J."/>
            <person name="Zhou L."/>
            <person name="Zuber A."/>
            <person name="Denarie J."/>
            <person name="Dixon R.A."/>
            <person name="May G.D."/>
            <person name="Schwartz D.C."/>
            <person name="Rogers J."/>
            <person name="Quetier F."/>
            <person name="Town C.D."/>
            <person name="Roe B.A."/>
        </authorList>
    </citation>
    <scope>NUCLEOTIDE SEQUENCE [LARGE SCALE GENOMIC DNA]</scope>
    <source>
        <strain evidence="2">A17</strain>
        <strain evidence="3 4">cv. Jemalong A17</strain>
    </source>
</reference>
<dbReference type="PANTHER" id="PTHR33184:SF2">
    <property type="entry name" value="APPLE DOMAIN-CONTAINING PROTEIN"/>
    <property type="match status" value="1"/>
</dbReference>
<gene>
    <name evidence="2" type="ordered locus">MTR_2g025290</name>
</gene>
<dbReference type="InterPro" id="IPR040361">
    <property type="entry name" value="TPD1"/>
</dbReference>
<reference evidence="2 4" key="2">
    <citation type="journal article" date="2014" name="BMC Genomics">
        <title>An improved genome release (version Mt4.0) for the model legume Medicago truncatula.</title>
        <authorList>
            <person name="Tang H."/>
            <person name="Krishnakumar V."/>
            <person name="Bidwell S."/>
            <person name="Rosen B."/>
            <person name="Chan A."/>
            <person name="Zhou S."/>
            <person name="Gentzbittel L."/>
            <person name="Childs K.L."/>
            <person name="Yandell M."/>
            <person name="Gundlach H."/>
            <person name="Mayer K.F."/>
            <person name="Schwartz D.C."/>
            <person name="Town C.D."/>
        </authorList>
    </citation>
    <scope>GENOME REANNOTATION</scope>
    <source>
        <strain evidence="3 4">cv. Jemalong A17</strain>
    </source>
</reference>
<dbReference type="Proteomes" id="UP000002051">
    <property type="component" value="Chromosome 2"/>
</dbReference>
<dbReference type="EMBL" id="CM001218">
    <property type="protein sequence ID" value="AES64428.1"/>
    <property type="molecule type" value="Genomic_DNA"/>
</dbReference>
<dbReference type="STRING" id="3880.G7ILS3"/>
<protein>
    <submittedName>
        <fullName evidence="2 3">Uncharacterized protein</fullName>
    </submittedName>
</protein>
<dbReference type="AlphaFoldDB" id="G7ILS3"/>
<proteinExistence type="predicted"/>
<evidence type="ECO:0000313" key="3">
    <source>
        <dbReference type="EnsemblPlants" id="AES64428"/>
    </source>
</evidence>
<dbReference type="GO" id="GO:0001709">
    <property type="term" value="P:cell fate determination"/>
    <property type="evidence" value="ECO:0000318"/>
    <property type="project" value="GO_Central"/>
</dbReference>
<accession>G7ILS3</accession>
<dbReference type="Pfam" id="PF24068">
    <property type="entry name" value="TPD1_C"/>
    <property type="match status" value="1"/>
</dbReference>
<dbReference type="PANTHER" id="PTHR33184">
    <property type="entry name" value="PROTEIN TAPETUM DETERMINANT 1-LIKE-RELATED"/>
    <property type="match status" value="1"/>
</dbReference>
<dbReference type="PaxDb" id="3880-AES64428"/>
<evidence type="ECO:0000313" key="4">
    <source>
        <dbReference type="Proteomes" id="UP000002051"/>
    </source>
</evidence>
<sequence>MQDTLHNHIGINGYIDDVEAIENGSNKVDKENTVQKNEILFRNWPLMSSIMAEYYSEALSISSRTCQEHLRMIMAMKECSKQILQTGKKVENSDSNHGLIISMFMEPSTELHYATILKIIFVHEQQRVYVLAQRDISISQNKGSTSGIPQYIMQIVNTCVFGCAPNDIHLHCGWFASARINNPRLFKRLSYGWFGEWREAFTSSQIIRFTYSNSLMKPLAFKSARFS</sequence>
<keyword evidence="4" id="KW-1185">Reference proteome</keyword>
<name>G7ILS3_MEDTR</name>
<reference evidence="3" key="3">
    <citation type="submission" date="2015-04" db="UniProtKB">
        <authorList>
            <consortium name="EnsemblPlants"/>
        </authorList>
    </citation>
    <scope>IDENTIFICATION</scope>
    <source>
        <strain evidence="3">cv. Jemalong A17</strain>
    </source>
</reference>
<evidence type="ECO:0000256" key="1">
    <source>
        <dbReference type="ARBA" id="ARBA00022729"/>
    </source>
</evidence>
<keyword evidence="1" id="KW-0732">Signal</keyword>
<dbReference type="HOGENOM" id="CLU_1221280_0_0_1"/>
<dbReference type="EnsemblPlants" id="AES64428">
    <property type="protein sequence ID" value="AES64428"/>
    <property type="gene ID" value="MTR_2g025290"/>
</dbReference>
<dbReference type="eggNOG" id="ENOG502RZ8H">
    <property type="taxonomic scope" value="Eukaryota"/>
</dbReference>
<organism evidence="2 4">
    <name type="scientific">Medicago truncatula</name>
    <name type="common">Barrel medic</name>
    <name type="synonym">Medicago tribuloides</name>
    <dbReference type="NCBI Taxonomy" id="3880"/>
    <lineage>
        <taxon>Eukaryota</taxon>
        <taxon>Viridiplantae</taxon>
        <taxon>Streptophyta</taxon>
        <taxon>Embryophyta</taxon>
        <taxon>Tracheophyta</taxon>
        <taxon>Spermatophyta</taxon>
        <taxon>Magnoliopsida</taxon>
        <taxon>eudicotyledons</taxon>
        <taxon>Gunneridae</taxon>
        <taxon>Pentapetalae</taxon>
        <taxon>rosids</taxon>
        <taxon>fabids</taxon>
        <taxon>Fabales</taxon>
        <taxon>Fabaceae</taxon>
        <taxon>Papilionoideae</taxon>
        <taxon>50 kb inversion clade</taxon>
        <taxon>NPAAA clade</taxon>
        <taxon>Hologalegina</taxon>
        <taxon>IRL clade</taxon>
        <taxon>Trifolieae</taxon>
        <taxon>Medicago</taxon>
    </lineage>
</organism>
<evidence type="ECO:0000313" key="2">
    <source>
        <dbReference type="EMBL" id="AES64428.1"/>
    </source>
</evidence>